<keyword evidence="8" id="KW-1185">Reference proteome</keyword>
<keyword evidence="2 4" id="KW-0442">Lipid degradation</keyword>
<feature type="active site" description="Proton acceptor" evidence="4">
    <location>
        <position position="158"/>
    </location>
</feature>
<evidence type="ECO:0000259" key="6">
    <source>
        <dbReference type="PROSITE" id="PS51635"/>
    </source>
</evidence>
<dbReference type="STRING" id="1469144.LI90_783"/>
<evidence type="ECO:0000313" key="7">
    <source>
        <dbReference type="EMBL" id="KWW99149.1"/>
    </source>
</evidence>
<feature type="signal peptide" evidence="5">
    <location>
        <begin position="1"/>
        <end position="25"/>
    </location>
</feature>
<evidence type="ECO:0000256" key="2">
    <source>
        <dbReference type="ARBA" id="ARBA00022963"/>
    </source>
</evidence>
<dbReference type="GO" id="GO:0016787">
    <property type="term" value="F:hydrolase activity"/>
    <property type="evidence" value="ECO:0007669"/>
    <property type="project" value="UniProtKB-UniRule"/>
</dbReference>
<evidence type="ECO:0000256" key="1">
    <source>
        <dbReference type="ARBA" id="ARBA00022801"/>
    </source>
</evidence>
<evidence type="ECO:0000313" key="8">
    <source>
        <dbReference type="Proteomes" id="UP000070188"/>
    </source>
</evidence>
<gene>
    <name evidence="7" type="ORF">LI90_783</name>
</gene>
<comment type="caution">
    <text evidence="7">The sequence shown here is derived from an EMBL/GenBank/DDBJ whole genome shotgun (WGS) entry which is preliminary data.</text>
</comment>
<name>A0A132MN54_9ACTN</name>
<dbReference type="InterPro" id="IPR016035">
    <property type="entry name" value="Acyl_Trfase/lysoPLipase"/>
</dbReference>
<dbReference type="Gene3D" id="3.40.1090.10">
    <property type="entry name" value="Cytosolic phospholipase A2 catalytic domain"/>
    <property type="match status" value="1"/>
</dbReference>
<organism evidence="7 8">
    <name type="scientific">Carbonactinospora thermoautotrophica</name>
    <dbReference type="NCBI Taxonomy" id="1469144"/>
    <lineage>
        <taxon>Bacteria</taxon>
        <taxon>Bacillati</taxon>
        <taxon>Actinomycetota</taxon>
        <taxon>Actinomycetes</taxon>
        <taxon>Kitasatosporales</taxon>
        <taxon>Carbonactinosporaceae</taxon>
        <taxon>Carbonactinospora</taxon>
    </lineage>
</organism>
<dbReference type="InterPro" id="IPR050301">
    <property type="entry name" value="NTE"/>
</dbReference>
<keyword evidence="1 4" id="KW-0378">Hydrolase</keyword>
<dbReference type="Proteomes" id="UP000070188">
    <property type="component" value="Unassembled WGS sequence"/>
</dbReference>
<evidence type="ECO:0000256" key="5">
    <source>
        <dbReference type="SAM" id="SignalP"/>
    </source>
</evidence>
<evidence type="ECO:0000256" key="3">
    <source>
        <dbReference type="ARBA" id="ARBA00023098"/>
    </source>
</evidence>
<dbReference type="InterPro" id="IPR002641">
    <property type="entry name" value="PNPLA_dom"/>
</dbReference>
<comment type="caution">
    <text evidence="4">Lacks conserved residue(s) required for the propagation of feature annotation.</text>
</comment>
<feature type="active site" description="Nucleophile" evidence="4">
    <location>
        <position position="45"/>
    </location>
</feature>
<dbReference type="PANTHER" id="PTHR14226:SF29">
    <property type="entry name" value="NEUROPATHY TARGET ESTERASE SWS"/>
    <property type="match status" value="1"/>
</dbReference>
<keyword evidence="5" id="KW-0732">Signal</keyword>
<feature type="chain" id="PRO_5039136201" evidence="5">
    <location>
        <begin position="26"/>
        <end position="276"/>
    </location>
</feature>
<dbReference type="PANTHER" id="PTHR14226">
    <property type="entry name" value="NEUROPATHY TARGET ESTERASE/SWISS CHEESE D.MELANOGASTER"/>
    <property type="match status" value="1"/>
</dbReference>
<sequence length="276" mass="29176">MNAAPRTARLGLALGGGAALGAAHAGVLQVLDEAGVECTVVAGTSAGALIGGGYAAGLTGAQLTDLVLSAGWSTFAQWRLSPRWGLLDTSPLERSIEQQVGARRIEELERRFGALAFDLRAREPVLLASGSLATALRASSAVPGLFPPVRVDDRLLVDGALADNLPVWAARQLGADLVIAVSVDNGAASRVTTRLLDTLIPARDRQRRDLLRAATPDVLIRPDTRGLSRWTASDVPRLVEAGRIAVESSLEDIYRLARAAQSRPLPEVRRMDQTTA</sequence>
<dbReference type="EMBL" id="LAXD01000001">
    <property type="protein sequence ID" value="KWW99149.1"/>
    <property type="molecule type" value="Genomic_DNA"/>
</dbReference>
<accession>A0A132MN54</accession>
<dbReference type="PROSITE" id="PS51635">
    <property type="entry name" value="PNPLA"/>
    <property type="match status" value="1"/>
</dbReference>
<dbReference type="RefSeq" id="WP_079046361.1">
    <property type="nucleotide sequence ID" value="NZ_JYIJ01000013.1"/>
</dbReference>
<dbReference type="AlphaFoldDB" id="A0A132MN54"/>
<feature type="domain" description="PNPLA" evidence="6">
    <location>
        <begin position="12"/>
        <end position="171"/>
    </location>
</feature>
<dbReference type="Pfam" id="PF01734">
    <property type="entry name" value="Patatin"/>
    <property type="match status" value="1"/>
</dbReference>
<protein>
    <submittedName>
        <fullName evidence="7">Patatin</fullName>
    </submittedName>
</protein>
<evidence type="ECO:0000256" key="4">
    <source>
        <dbReference type="PROSITE-ProRule" id="PRU01161"/>
    </source>
</evidence>
<proteinExistence type="predicted"/>
<dbReference type="PATRIC" id="fig|1469144.10.peg.896"/>
<feature type="short sequence motif" description="DGA/G" evidence="4">
    <location>
        <begin position="158"/>
        <end position="160"/>
    </location>
</feature>
<reference evidence="8" key="1">
    <citation type="submission" date="2015-04" db="EMBL/GenBank/DDBJ databases">
        <title>Physiological reanalysis, assessment of diazotrophy, and genome sequences of multiple isolates of Streptomyces thermoautotrophicus.</title>
        <authorList>
            <person name="MacKellar D.C."/>
            <person name="Lieber L."/>
            <person name="Norman J."/>
            <person name="Bolger A."/>
            <person name="Tobin C."/>
            <person name="Murray J.W."/>
            <person name="Chang R."/>
            <person name="Ford T."/>
            <person name="Nguyen P.Q."/>
            <person name="Woodward J."/>
            <person name="Permingeat H."/>
            <person name="Joshi N.S."/>
            <person name="Silver P.A."/>
            <person name="Usadel B."/>
            <person name="Rutherford A.W."/>
            <person name="Friesen M."/>
            <person name="Prell J."/>
        </authorList>
    </citation>
    <scope>NUCLEOTIDE SEQUENCE [LARGE SCALE GENOMIC DNA]</scope>
    <source>
        <strain evidence="8">H1</strain>
    </source>
</reference>
<keyword evidence="3 4" id="KW-0443">Lipid metabolism</keyword>
<dbReference type="GO" id="GO:0016042">
    <property type="term" value="P:lipid catabolic process"/>
    <property type="evidence" value="ECO:0007669"/>
    <property type="project" value="UniProtKB-UniRule"/>
</dbReference>
<dbReference type="SUPFAM" id="SSF52151">
    <property type="entry name" value="FabD/lysophospholipase-like"/>
    <property type="match status" value="1"/>
</dbReference>
<feature type="short sequence motif" description="GXSXG" evidence="4">
    <location>
        <begin position="43"/>
        <end position="47"/>
    </location>
</feature>
<dbReference type="OrthoDB" id="4080114at2"/>